<dbReference type="InterPro" id="IPR020610">
    <property type="entry name" value="Thiolase_AS"/>
</dbReference>
<proteinExistence type="inferred from homology"/>
<dbReference type="AlphaFoldDB" id="A0A183SJI1"/>
<dbReference type="GO" id="GO:0005739">
    <property type="term" value="C:mitochondrion"/>
    <property type="evidence" value="ECO:0007669"/>
    <property type="project" value="TreeGrafter"/>
</dbReference>
<dbReference type="PIRSF" id="PIRSF000429">
    <property type="entry name" value="Ac-CoA_Ac_transf"/>
    <property type="match status" value="1"/>
</dbReference>
<dbReference type="PANTHER" id="PTHR18919:SF107">
    <property type="entry name" value="ACETYL-COA ACETYLTRANSFERASE, CYTOSOLIC"/>
    <property type="match status" value="1"/>
</dbReference>
<keyword evidence="3 6" id="KW-0808">Transferase</keyword>
<feature type="active site" description="Proton acceptor" evidence="5">
    <location>
        <position position="371"/>
    </location>
</feature>
<dbReference type="NCBIfam" id="TIGR01930">
    <property type="entry name" value="AcCoA-C-Actrans"/>
    <property type="match status" value="1"/>
</dbReference>
<feature type="active site" description="Proton acceptor" evidence="5">
    <location>
        <position position="339"/>
    </location>
</feature>
<evidence type="ECO:0000256" key="6">
    <source>
        <dbReference type="RuleBase" id="RU003557"/>
    </source>
</evidence>
<feature type="domain" description="Thiolase C-terminal" evidence="8">
    <location>
        <begin position="255"/>
        <end position="383"/>
    </location>
</feature>
<dbReference type="PANTHER" id="PTHR18919">
    <property type="entry name" value="ACETYL-COA C-ACYLTRANSFERASE"/>
    <property type="match status" value="1"/>
</dbReference>
<dbReference type="PROSITE" id="PS00737">
    <property type="entry name" value="THIOLASE_2"/>
    <property type="match status" value="1"/>
</dbReference>
<organism evidence="9">
    <name type="scientific">Schistocephalus solidus</name>
    <name type="common">Tapeworm</name>
    <dbReference type="NCBI Taxonomy" id="70667"/>
    <lineage>
        <taxon>Eukaryota</taxon>
        <taxon>Metazoa</taxon>
        <taxon>Spiralia</taxon>
        <taxon>Lophotrochozoa</taxon>
        <taxon>Platyhelminthes</taxon>
        <taxon>Cestoda</taxon>
        <taxon>Eucestoda</taxon>
        <taxon>Diphyllobothriidea</taxon>
        <taxon>Diphyllobothriidae</taxon>
        <taxon>Schistocephalus</taxon>
    </lineage>
</organism>
<dbReference type="SUPFAM" id="SSF53901">
    <property type="entry name" value="Thiolase-like"/>
    <property type="match status" value="2"/>
</dbReference>
<dbReference type="InterPro" id="IPR016039">
    <property type="entry name" value="Thiolase-like"/>
</dbReference>
<dbReference type="InterPro" id="IPR020616">
    <property type="entry name" value="Thiolase_N"/>
</dbReference>
<feature type="active site" description="Acyl-thioester intermediate" evidence="5">
    <location>
        <position position="69"/>
    </location>
</feature>
<evidence type="ECO:0000256" key="5">
    <source>
        <dbReference type="PIRSR" id="PIRSR000429-1"/>
    </source>
</evidence>
<dbReference type="InterPro" id="IPR020615">
    <property type="entry name" value="Thiolase_acyl_enz_int_AS"/>
</dbReference>
<dbReference type="Gene3D" id="3.40.47.10">
    <property type="match status" value="2"/>
</dbReference>
<dbReference type="InterPro" id="IPR002155">
    <property type="entry name" value="Thiolase"/>
</dbReference>
<name>A0A183SJI1_SCHSO</name>
<dbReference type="Pfam" id="PF02803">
    <property type="entry name" value="Thiolase_C"/>
    <property type="match status" value="1"/>
</dbReference>
<keyword evidence="4 6" id="KW-0012">Acyltransferase</keyword>
<accession>A0A183SJI1</accession>
<comment type="similarity">
    <text evidence="2 6">Belongs to the thiolase-like superfamily. Thiolase family.</text>
</comment>
<dbReference type="PROSITE" id="PS00099">
    <property type="entry name" value="THIOLASE_3"/>
    <property type="match status" value="1"/>
</dbReference>
<feature type="domain" description="Thiolase N-terminal" evidence="7">
    <location>
        <begin position="2"/>
        <end position="247"/>
    </location>
</feature>
<dbReference type="PROSITE" id="PS00098">
    <property type="entry name" value="THIOLASE_1"/>
    <property type="match status" value="1"/>
</dbReference>
<dbReference type="GO" id="GO:0003985">
    <property type="term" value="F:acetyl-CoA C-acetyltransferase activity"/>
    <property type="evidence" value="ECO:0007669"/>
    <property type="project" value="TreeGrafter"/>
</dbReference>
<evidence type="ECO:0000256" key="4">
    <source>
        <dbReference type="ARBA" id="ARBA00023315"/>
    </source>
</evidence>
<dbReference type="InterPro" id="IPR020617">
    <property type="entry name" value="Thiolase_C"/>
</dbReference>
<dbReference type="WBParaSite" id="SSLN_0000452601-mRNA-1">
    <property type="protein sequence ID" value="SSLN_0000452601-mRNA-1"/>
    <property type="gene ID" value="SSLN_0000452601"/>
</dbReference>
<dbReference type="GO" id="GO:0006635">
    <property type="term" value="P:fatty acid beta-oxidation"/>
    <property type="evidence" value="ECO:0007669"/>
    <property type="project" value="TreeGrafter"/>
</dbReference>
<reference evidence="9" key="1">
    <citation type="submission" date="2016-06" db="UniProtKB">
        <authorList>
            <consortium name="WormBaseParasite"/>
        </authorList>
    </citation>
    <scope>IDENTIFICATION</scope>
</reference>
<sequence length="385" mass="40897">LANQSCTDLAEHASRACLAESRLPPSAIDSVIFGNVCQSSKDTAYLARHVCLRIGIPETTPAMSVNRMCGSGLQSVVSAAMEIAVGQSHVVLAGGAENMSLAPFTLHGPRYGVRRASDMLVGDVLWDTLTDYHINVNMAVTAENLAKRFNIGREECDIYALRSQVQWRLAQENGLFKKELVAVPFKDMKGKTGVLETDEHPRETSMEALGKLKPAFQKGGVVKKVARLFQLVGINDGAAALIVASEELVRKAGIHPLARIVGFAVTGCDPSIMGIGPVSAITRLMQAVDPNMVGCDVNKYCDLIEVNEAFAAQYLAVEKALNLERTKTNINGGAIAIGHPVGASGSRILGHLAHRLSEASPQKMRAVGSACIGGGQGMAVLLESI</sequence>
<dbReference type="CDD" id="cd00751">
    <property type="entry name" value="thiolase"/>
    <property type="match status" value="1"/>
</dbReference>
<evidence type="ECO:0000256" key="3">
    <source>
        <dbReference type="ARBA" id="ARBA00022679"/>
    </source>
</evidence>
<evidence type="ECO:0000256" key="1">
    <source>
        <dbReference type="ARBA" id="ARBA00005189"/>
    </source>
</evidence>
<evidence type="ECO:0000259" key="7">
    <source>
        <dbReference type="Pfam" id="PF00108"/>
    </source>
</evidence>
<protein>
    <submittedName>
        <fullName evidence="9">3-ketoacyl-CoA thiolase, mitochondrial</fullName>
    </submittedName>
</protein>
<dbReference type="Pfam" id="PF00108">
    <property type="entry name" value="Thiolase_N"/>
    <property type="match status" value="1"/>
</dbReference>
<evidence type="ECO:0000313" key="9">
    <source>
        <dbReference type="WBParaSite" id="SSLN_0000452601-mRNA-1"/>
    </source>
</evidence>
<dbReference type="InterPro" id="IPR020613">
    <property type="entry name" value="Thiolase_CS"/>
</dbReference>
<evidence type="ECO:0000256" key="2">
    <source>
        <dbReference type="ARBA" id="ARBA00010982"/>
    </source>
</evidence>
<evidence type="ECO:0000259" key="8">
    <source>
        <dbReference type="Pfam" id="PF02803"/>
    </source>
</evidence>
<comment type="pathway">
    <text evidence="1">Lipid metabolism.</text>
</comment>